<keyword evidence="2" id="KW-1185">Reference proteome</keyword>
<dbReference type="Proteomes" id="UP001152876">
    <property type="component" value="Unassembled WGS sequence"/>
</dbReference>
<accession>A0A9X4NUE0</accession>
<comment type="caution">
    <text evidence="1">The sequence shown here is derived from an EMBL/GenBank/DDBJ whole genome shotgun (WGS) entry which is preliminary data.</text>
</comment>
<sequence>MTEKNMVMGYVVISRVLALLTDHRAPEETRTEGLPSELHCLDDTQLVELFGSVMARGFIGILDVFRKAQSLAHAGKFPVMGLVLDTSLSANAMEQMEISGVLKTLLSKKYAVVLVGAGGVRVDLHELSECCTNYDFVHMYMSDIFSSSKPAERRGSEARSSWVEQAWKQSAQLA</sequence>
<proteinExistence type="predicted"/>
<evidence type="ECO:0000313" key="1">
    <source>
        <dbReference type="EMBL" id="MDG5978205.1"/>
    </source>
</evidence>
<dbReference type="RefSeq" id="WP_068174717.1">
    <property type="nucleotide sequence ID" value="NZ_AOGK01000032.1"/>
</dbReference>
<dbReference type="AlphaFoldDB" id="A0A9X4NUE0"/>
<protein>
    <submittedName>
        <fullName evidence="1">Uncharacterized protein</fullName>
    </submittedName>
</protein>
<organism evidence="1 2">
    <name type="scientific">Hydrogenophaga taeniospiralis CCUG 15921</name>
    <dbReference type="NCBI Taxonomy" id="1281780"/>
    <lineage>
        <taxon>Bacteria</taxon>
        <taxon>Pseudomonadati</taxon>
        <taxon>Pseudomonadota</taxon>
        <taxon>Betaproteobacteria</taxon>
        <taxon>Burkholderiales</taxon>
        <taxon>Comamonadaceae</taxon>
        <taxon>Hydrogenophaga</taxon>
    </lineage>
</organism>
<evidence type="ECO:0000313" key="2">
    <source>
        <dbReference type="Proteomes" id="UP001152876"/>
    </source>
</evidence>
<reference evidence="1" key="1">
    <citation type="submission" date="2013-01" db="EMBL/GenBank/DDBJ databases">
        <title>Genome draft of Hydrogenophaga taeniospiralis 2K1.</title>
        <authorList>
            <person name="Gomila M."/>
            <person name="Lalucat J."/>
        </authorList>
    </citation>
    <scope>NUCLEOTIDE SEQUENCE</scope>
    <source>
        <strain evidence="1">CCUG 15921</strain>
    </source>
</reference>
<dbReference type="EMBL" id="AOGK01000032">
    <property type="protein sequence ID" value="MDG5978205.1"/>
    <property type="molecule type" value="Genomic_DNA"/>
</dbReference>
<gene>
    <name evidence="1" type="ORF">H010_23334</name>
</gene>
<name>A0A9X4NUE0_9BURK</name>